<reference evidence="1 2" key="1">
    <citation type="submission" date="2006-10" db="EMBL/GenBank/DDBJ databases">
        <title>The Genome Sequence of Batrachochytrium dendrobatidis JEL423.</title>
        <authorList>
            <consortium name="The Broad Institute Genome Sequencing Platform"/>
            <person name="Birren B."/>
            <person name="Lander E."/>
            <person name="Galagan J."/>
            <person name="Cuomo C."/>
            <person name="Devon K."/>
            <person name="Jaffe D."/>
            <person name="Butler J."/>
            <person name="Alvarez P."/>
            <person name="Gnerre S."/>
            <person name="Grabherr M."/>
            <person name="Kleber M."/>
            <person name="Mauceli E."/>
            <person name="Brockman W."/>
            <person name="Young S."/>
            <person name="LaButti K."/>
            <person name="Sykes S."/>
            <person name="DeCaprio D."/>
            <person name="Crawford M."/>
            <person name="Koehrsen M."/>
            <person name="Engels R."/>
            <person name="Montgomery P."/>
            <person name="Pearson M."/>
            <person name="Howarth C."/>
            <person name="Larson L."/>
            <person name="White J."/>
            <person name="O'Leary S."/>
            <person name="Kodira C."/>
            <person name="Zeng Q."/>
            <person name="Yandava C."/>
            <person name="Alvarado L."/>
            <person name="Longcore J."/>
            <person name="James T."/>
        </authorList>
    </citation>
    <scope>NUCLEOTIDE SEQUENCE [LARGE SCALE GENOMIC DNA]</scope>
    <source>
        <strain evidence="1 2">JEL423</strain>
    </source>
</reference>
<dbReference type="EMBL" id="DS022301">
    <property type="protein sequence ID" value="OAJ37915.1"/>
    <property type="molecule type" value="Genomic_DNA"/>
</dbReference>
<proteinExistence type="predicted"/>
<name>A0A177WDT3_BATDL</name>
<reference evidence="1 2" key="2">
    <citation type="submission" date="2016-05" db="EMBL/GenBank/DDBJ databases">
        <title>Lineage-specific infection strategies underlie the spectrum of fungal disease in amphibians.</title>
        <authorList>
            <person name="Cuomo C.A."/>
            <person name="Farrer R.A."/>
            <person name="James T."/>
            <person name="Longcore J."/>
            <person name="Birren B."/>
        </authorList>
    </citation>
    <scope>NUCLEOTIDE SEQUENCE [LARGE SCALE GENOMIC DNA]</scope>
    <source>
        <strain evidence="1 2">JEL423</strain>
    </source>
</reference>
<dbReference type="AlphaFoldDB" id="A0A177WDT3"/>
<dbReference type="VEuPathDB" id="FungiDB:BDEG_21886"/>
<organism evidence="1 2">
    <name type="scientific">Batrachochytrium dendrobatidis (strain JEL423)</name>
    <dbReference type="NCBI Taxonomy" id="403673"/>
    <lineage>
        <taxon>Eukaryota</taxon>
        <taxon>Fungi</taxon>
        <taxon>Fungi incertae sedis</taxon>
        <taxon>Chytridiomycota</taxon>
        <taxon>Chytridiomycota incertae sedis</taxon>
        <taxon>Chytridiomycetes</taxon>
        <taxon>Rhizophydiales</taxon>
        <taxon>Rhizophydiales incertae sedis</taxon>
        <taxon>Batrachochytrium</taxon>
    </lineage>
</organism>
<evidence type="ECO:0000313" key="1">
    <source>
        <dbReference type="EMBL" id="OAJ37915.1"/>
    </source>
</evidence>
<evidence type="ECO:0000313" key="2">
    <source>
        <dbReference type="Proteomes" id="UP000077115"/>
    </source>
</evidence>
<gene>
    <name evidence="1" type="ORF">BDEG_21886</name>
</gene>
<sequence>MSTNISNKLEIHASTLRRHSSMSSLYTIIRPSVEKSSVYAAINSADSGSEYSFSYQDSLIEDSLQPSSPASNLNAAISGVHFVPSVPFEHNRKKEHSLTLAKTKLDRLIALVSDFQRDEMRSSMSTPELGIIEPCKAKRGGWARHFGTPPVPRIPSVYKDTDSKPITRNGPSDTTFCADRFLDPHTDRMEFKPCEKQCASNKLPAATESVSASVSTCESAITLISSPFAQPLAAPLSPALSTLGTPIQSIFSQRSTSSTLISGDDPHRTEPVLFYHPKSTCSMSSFMGGSTSEMTLSPSSPTDSVPHKSFGIHFLQQSHTRSNRALCESAGPLISTSKPNTSLRSASTPIEAGQVLRLLDQGEKRSNEPLNASPHFMASKFMKLFKRTK</sequence>
<dbReference type="Proteomes" id="UP000077115">
    <property type="component" value="Unassembled WGS sequence"/>
</dbReference>
<accession>A0A177WDT3</accession>
<protein>
    <submittedName>
        <fullName evidence="1">Uncharacterized protein</fullName>
    </submittedName>
</protein>